<dbReference type="InterPro" id="IPR011990">
    <property type="entry name" value="TPR-like_helical_dom_sf"/>
</dbReference>
<evidence type="ECO:0008006" key="4">
    <source>
        <dbReference type="Google" id="ProtNLM"/>
    </source>
</evidence>
<gene>
    <name evidence="2" type="ORF">theurythT_27200</name>
</gene>
<feature type="chain" id="PRO_5047245282" description="DUF3015 domain-containing protein" evidence="1">
    <location>
        <begin position="23"/>
        <end position="172"/>
    </location>
</feature>
<name>A0ABQ6H540_9GAMM</name>
<dbReference type="Proteomes" id="UP001157133">
    <property type="component" value="Unassembled WGS sequence"/>
</dbReference>
<sequence>MKKHIYSSVIAIALGTSTAAYADDSSFKVAIIKDAAGSSEIIQGNFKKSLNKMTQTPSTLIEKFEQAMGLCVANIKLSQLDAAETNCSTAVEVSLTLKSSDSNRNKYTALAYNNRAISRALSADTLGALDDFTSAVLINQSKLVNNNLSHFKKQYVATLTASATGNTSHITH</sequence>
<evidence type="ECO:0000256" key="1">
    <source>
        <dbReference type="SAM" id="SignalP"/>
    </source>
</evidence>
<organism evidence="2 3">
    <name type="scientific">Thalassotalea eurytherma</name>
    <dbReference type="NCBI Taxonomy" id="1144278"/>
    <lineage>
        <taxon>Bacteria</taxon>
        <taxon>Pseudomonadati</taxon>
        <taxon>Pseudomonadota</taxon>
        <taxon>Gammaproteobacteria</taxon>
        <taxon>Alteromonadales</taxon>
        <taxon>Colwelliaceae</taxon>
        <taxon>Thalassotalea</taxon>
    </lineage>
</organism>
<dbReference type="EMBL" id="BSSU01000014">
    <property type="protein sequence ID" value="GLX83268.1"/>
    <property type="molecule type" value="Genomic_DNA"/>
</dbReference>
<feature type="signal peptide" evidence="1">
    <location>
        <begin position="1"/>
        <end position="22"/>
    </location>
</feature>
<comment type="caution">
    <text evidence="2">The sequence shown here is derived from an EMBL/GenBank/DDBJ whole genome shotgun (WGS) entry which is preliminary data.</text>
</comment>
<accession>A0ABQ6H540</accession>
<dbReference type="Gene3D" id="1.25.40.10">
    <property type="entry name" value="Tetratricopeptide repeat domain"/>
    <property type="match status" value="1"/>
</dbReference>
<keyword evidence="3" id="KW-1185">Reference proteome</keyword>
<reference evidence="2 3" key="1">
    <citation type="submission" date="2023-03" db="EMBL/GenBank/DDBJ databases">
        <title>Draft genome sequence of Thalassotalea eurytherma JCM 18482T.</title>
        <authorList>
            <person name="Sawabe T."/>
        </authorList>
    </citation>
    <scope>NUCLEOTIDE SEQUENCE [LARGE SCALE GENOMIC DNA]</scope>
    <source>
        <strain evidence="2 3">JCM 18482</strain>
    </source>
</reference>
<proteinExistence type="predicted"/>
<evidence type="ECO:0000313" key="3">
    <source>
        <dbReference type="Proteomes" id="UP001157133"/>
    </source>
</evidence>
<keyword evidence="1" id="KW-0732">Signal</keyword>
<evidence type="ECO:0000313" key="2">
    <source>
        <dbReference type="EMBL" id="GLX83268.1"/>
    </source>
</evidence>
<protein>
    <recommendedName>
        <fullName evidence="4">DUF3015 domain-containing protein</fullName>
    </recommendedName>
</protein>
<dbReference type="RefSeq" id="WP_284208679.1">
    <property type="nucleotide sequence ID" value="NZ_BSSU01000014.1"/>
</dbReference>